<evidence type="ECO:0000313" key="1">
    <source>
        <dbReference type="EMBL" id="ETW91936.1"/>
    </source>
</evidence>
<proteinExistence type="predicted"/>
<comment type="caution">
    <text evidence="1">The sequence shown here is derived from an EMBL/GenBank/DDBJ whole genome shotgun (WGS) entry which is preliminary data.</text>
</comment>
<accession>W4L3N1</accession>
<dbReference type="Gene3D" id="1.25.40.10">
    <property type="entry name" value="Tetratricopeptide repeat domain"/>
    <property type="match status" value="1"/>
</dbReference>
<organism evidence="1 2">
    <name type="scientific">Entotheonella factor</name>
    <dbReference type="NCBI Taxonomy" id="1429438"/>
    <lineage>
        <taxon>Bacteria</taxon>
        <taxon>Pseudomonadati</taxon>
        <taxon>Nitrospinota/Tectimicrobiota group</taxon>
        <taxon>Candidatus Tectimicrobiota</taxon>
        <taxon>Candidatus Entotheonellia</taxon>
        <taxon>Candidatus Entotheonellales</taxon>
        <taxon>Candidatus Entotheonellaceae</taxon>
        <taxon>Candidatus Entotheonella</taxon>
    </lineage>
</organism>
<dbReference type="Proteomes" id="UP000019141">
    <property type="component" value="Unassembled WGS sequence"/>
</dbReference>
<dbReference type="Pfam" id="PF13424">
    <property type="entry name" value="TPR_12"/>
    <property type="match status" value="1"/>
</dbReference>
<reference evidence="1 2" key="1">
    <citation type="journal article" date="2014" name="Nature">
        <title>An environmental bacterial taxon with a large and distinct metabolic repertoire.</title>
        <authorList>
            <person name="Wilson M.C."/>
            <person name="Mori T."/>
            <person name="Ruckert C."/>
            <person name="Uria A.R."/>
            <person name="Helf M.J."/>
            <person name="Takada K."/>
            <person name="Gernert C."/>
            <person name="Steffens U.A."/>
            <person name="Heycke N."/>
            <person name="Schmitt S."/>
            <person name="Rinke C."/>
            <person name="Helfrich E.J."/>
            <person name="Brachmann A.O."/>
            <person name="Gurgui C."/>
            <person name="Wakimoto T."/>
            <person name="Kracht M."/>
            <person name="Crusemann M."/>
            <person name="Hentschel U."/>
            <person name="Abe I."/>
            <person name="Matsunaga S."/>
            <person name="Kalinowski J."/>
            <person name="Takeyama H."/>
            <person name="Piel J."/>
        </authorList>
    </citation>
    <scope>NUCLEOTIDE SEQUENCE [LARGE SCALE GENOMIC DNA]</scope>
    <source>
        <strain evidence="2">TSY1</strain>
    </source>
</reference>
<evidence type="ECO:0000313" key="2">
    <source>
        <dbReference type="Proteomes" id="UP000019141"/>
    </source>
</evidence>
<dbReference type="InterPro" id="IPR011990">
    <property type="entry name" value="TPR-like_helical_dom_sf"/>
</dbReference>
<name>W4L3N1_ENTF1</name>
<dbReference type="HOGENOM" id="CLU_2341533_0_0_7"/>
<dbReference type="EMBL" id="AZHW01001819">
    <property type="protein sequence ID" value="ETW91936.1"/>
    <property type="molecule type" value="Genomic_DNA"/>
</dbReference>
<dbReference type="SUPFAM" id="SSF48452">
    <property type="entry name" value="TPR-like"/>
    <property type="match status" value="1"/>
</dbReference>
<dbReference type="AlphaFoldDB" id="W4L3N1"/>
<gene>
    <name evidence="1" type="ORF">ETSY1_46085</name>
</gene>
<protein>
    <submittedName>
        <fullName evidence="1">Uncharacterized protein</fullName>
    </submittedName>
</protein>
<keyword evidence="2" id="KW-1185">Reference proteome</keyword>
<sequence length="97" mass="10820">MAEAARDMAQGRQRLRRGAFEQAAGPLQQAVRVYAREDKPHAQSEALLLLAQVDQALGRYRQALQHLEIALRLARQAGDHERMATILGTTGSVYREP</sequence>